<dbReference type="GO" id="GO:0051536">
    <property type="term" value="F:iron-sulfur cluster binding"/>
    <property type="evidence" value="ECO:0007669"/>
    <property type="project" value="UniProtKB-KW"/>
</dbReference>
<evidence type="ECO:0000256" key="3">
    <source>
        <dbReference type="ARBA" id="ARBA00023004"/>
    </source>
</evidence>
<dbReference type="InterPro" id="IPR006963">
    <property type="entry name" value="Mopterin_OxRdtase_4Fe-4S_dom"/>
</dbReference>
<protein>
    <submittedName>
        <fullName evidence="6">Molybdopterin dinucleotide binding domain protein</fullName>
    </submittedName>
</protein>
<dbReference type="Pfam" id="PF00384">
    <property type="entry name" value="Molybdopterin"/>
    <property type="match status" value="1"/>
</dbReference>
<evidence type="ECO:0000256" key="1">
    <source>
        <dbReference type="ARBA" id="ARBA00010312"/>
    </source>
</evidence>
<dbReference type="EMBL" id="AMRA01000027">
    <property type="protein sequence ID" value="EKF24848.1"/>
    <property type="molecule type" value="Genomic_DNA"/>
</dbReference>
<evidence type="ECO:0000256" key="2">
    <source>
        <dbReference type="ARBA" id="ARBA00022723"/>
    </source>
</evidence>
<keyword evidence="2" id="KW-0479">Metal-binding</keyword>
<comment type="similarity">
    <text evidence="1">Belongs to the prokaryotic molybdopterin-containing oxidoreductase family.</text>
</comment>
<evidence type="ECO:0000313" key="6">
    <source>
        <dbReference type="EMBL" id="EKF24848.1"/>
    </source>
</evidence>
<dbReference type="Proteomes" id="UP000006265">
    <property type="component" value="Unassembled WGS sequence"/>
</dbReference>
<accession>K5B953</accession>
<keyword evidence="3" id="KW-0408">Iron</keyword>
<evidence type="ECO:0000256" key="4">
    <source>
        <dbReference type="ARBA" id="ARBA00023014"/>
    </source>
</evidence>
<dbReference type="InterPro" id="IPR006657">
    <property type="entry name" value="MoPterin_dinucl-bd_dom"/>
</dbReference>
<dbReference type="InterPro" id="IPR050612">
    <property type="entry name" value="Prok_Mopterin_Oxidored"/>
</dbReference>
<dbReference type="PATRIC" id="fig|1122247.3.peg.981"/>
<organism evidence="6 7">
    <name type="scientific">Mycolicibacterium hassiacum (strain DSM 44199 / CIP 105218 / JCM 12690 / 3849)</name>
    <name type="common">Mycobacterium hassiacum</name>
    <dbReference type="NCBI Taxonomy" id="1122247"/>
    <lineage>
        <taxon>Bacteria</taxon>
        <taxon>Bacillati</taxon>
        <taxon>Actinomycetota</taxon>
        <taxon>Actinomycetes</taxon>
        <taxon>Mycobacteriales</taxon>
        <taxon>Mycobacteriaceae</taxon>
        <taxon>Mycolicibacterium</taxon>
    </lineage>
</organism>
<dbReference type="Gene3D" id="2.20.25.90">
    <property type="entry name" value="ADC-like domains"/>
    <property type="match status" value="1"/>
</dbReference>
<dbReference type="InterPro" id="IPR006656">
    <property type="entry name" value="Mopterin_OxRdtase"/>
</dbReference>
<dbReference type="InterPro" id="IPR009010">
    <property type="entry name" value="Asp_de-COase-like_dom_sf"/>
</dbReference>
<dbReference type="GO" id="GO:0016491">
    <property type="term" value="F:oxidoreductase activity"/>
    <property type="evidence" value="ECO:0007669"/>
    <property type="project" value="InterPro"/>
</dbReference>
<dbReference type="Pfam" id="PF04879">
    <property type="entry name" value="Molybdop_Fe4S4"/>
    <property type="match status" value="1"/>
</dbReference>
<feature type="domain" description="4Fe-4S Mo/W bis-MGD-type" evidence="5">
    <location>
        <begin position="1"/>
        <end position="41"/>
    </location>
</feature>
<dbReference type="PANTHER" id="PTHR43742">
    <property type="entry name" value="TRIMETHYLAMINE-N-OXIDE REDUCTASE"/>
    <property type="match status" value="1"/>
</dbReference>
<dbReference type="SUPFAM" id="SSF53706">
    <property type="entry name" value="Formate dehydrogenase/DMSO reductase, domains 1-3"/>
    <property type="match status" value="1"/>
</dbReference>
<name>K5B953_MYCHD</name>
<keyword evidence="7" id="KW-1185">Reference proteome</keyword>
<gene>
    <name evidence="6" type="ORF">C731_1023</name>
</gene>
<evidence type="ECO:0000259" key="5">
    <source>
        <dbReference type="PROSITE" id="PS51669"/>
    </source>
</evidence>
<proteinExistence type="inferred from homology"/>
<evidence type="ECO:0000313" key="7">
    <source>
        <dbReference type="Proteomes" id="UP000006265"/>
    </source>
</evidence>
<sequence>MVATVEDGRLVALRPDREHPVSKGFACPKGIAFTEIVNDPDRVTVPLRRSRARSDEGPVEWEPVSWDEAMADIAARVAAIHRRHGSGAIGWYFGNPGAFSYSHTLGLSMMTWFGLGLAGGRGLHVFTAGSQDVNNRFVASQLLYGSPLALPVPDVPRTDLFVVIGANPVVSHGSVLTLPRIRDRMREVVARGGRVLVIDPRRTETAAQFEWLGIRPDSDAFLLAALLHVLFGAGLADRARLARQADGVEWLERLVRPFSPEATAEHTGIDPDTVRGLAVDLARTERAVVYGRVGTSVGSHGTLTTYLIDAVNLVAGNLDVAGGAMFGRLGLPGERWLNMAGGALLRTLYRRRRSRIGGFPSVLTSEPAAVMAKEITTGGRGQVRALFVSAGNPVLSVPNGGELEKALDSLELMVGIDLYVNETLAHCDYVLPAASMYERDDFPLAFQMLQPVPMRQATEAVIEPVGQARTEWEIMDDLAHRLWRRTPGFALLALVRKVLGAFGVRFSPRLLVDAVIRLADGGDRFGLRRGGLSFERLTADHPHGTVLAPQLRPGVLREVVAYRGRRVRLRHDAIAAEVDALRRRTEVEGYPLRLIGLRETRSENSWMHNSPLLMRGGRSQRALMHVDDAATIGVHDGDLVRIVSPHGAIEVPVEVTEGIVAGVVAVPHGWGHNGRGRWRLANEAGGANVNLLMSSEVGDVERLAGMARLTGVPVRVEKAGRAGAASGTGVGAVSAAGGN</sequence>
<reference evidence="6 7" key="1">
    <citation type="journal article" date="2012" name="J. Bacteriol.">
        <title>Genome sequence of Mycobacterium hassiacum DSM 44199, a rare source of heat-stable mycobacterial proteins.</title>
        <authorList>
            <person name="Tiago I."/>
            <person name="Maranha A."/>
            <person name="Mendes V."/>
            <person name="Alarico S."/>
            <person name="Moynihan P.J."/>
            <person name="Clarke A.J."/>
            <person name="Macedo-Ribeiro S."/>
            <person name="Pereira P.J."/>
            <person name="Empadinhas N."/>
        </authorList>
    </citation>
    <scope>NUCLEOTIDE SEQUENCE [LARGE SCALE GENOMIC DNA]</scope>
    <source>
        <strain evidence="7">DSM 44199 / CIP 105218 / JCM 12690 / 3849</strain>
    </source>
</reference>
<dbReference type="Gene3D" id="2.40.40.20">
    <property type="match status" value="1"/>
</dbReference>
<comment type="caution">
    <text evidence="6">The sequence shown here is derived from an EMBL/GenBank/DDBJ whole genome shotgun (WGS) entry which is preliminary data.</text>
</comment>
<dbReference type="Gene3D" id="3.40.50.740">
    <property type="match status" value="1"/>
</dbReference>
<dbReference type="Gene3D" id="3.40.228.10">
    <property type="entry name" value="Dimethylsulfoxide Reductase, domain 2"/>
    <property type="match status" value="1"/>
</dbReference>
<dbReference type="eggNOG" id="COG0243">
    <property type="taxonomic scope" value="Bacteria"/>
</dbReference>
<dbReference type="GO" id="GO:0046872">
    <property type="term" value="F:metal ion binding"/>
    <property type="evidence" value="ECO:0007669"/>
    <property type="project" value="UniProtKB-KW"/>
</dbReference>
<dbReference type="SUPFAM" id="SSF50692">
    <property type="entry name" value="ADC-like"/>
    <property type="match status" value="1"/>
</dbReference>
<dbReference type="PROSITE" id="PS51669">
    <property type="entry name" value="4FE4S_MOW_BIS_MGD"/>
    <property type="match status" value="1"/>
</dbReference>
<dbReference type="Pfam" id="PF01568">
    <property type="entry name" value="Molydop_binding"/>
    <property type="match status" value="1"/>
</dbReference>
<dbReference type="STRING" id="1122247.GCA_000379865_03872"/>
<dbReference type="PANTHER" id="PTHR43742:SF2">
    <property type="entry name" value="ASSIMILATORY NITRATE REDUCTASE CATALYTIC SUBUNIT"/>
    <property type="match status" value="1"/>
</dbReference>
<dbReference type="AlphaFoldDB" id="K5B953"/>
<keyword evidence="4" id="KW-0411">Iron-sulfur</keyword>
<dbReference type="GO" id="GO:0043546">
    <property type="term" value="F:molybdopterin cofactor binding"/>
    <property type="evidence" value="ECO:0007669"/>
    <property type="project" value="InterPro"/>
</dbReference>